<evidence type="ECO:0000313" key="1">
    <source>
        <dbReference type="EMBL" id="EGG10562.1"/>
    </source>
</evidence>
<evidence type="ECO:0000313" key="2">
    <source>
        <dbReference type="Proteomes" id="UP000001072"/>
    </source>
</evidence>
<dbReference type="AlphaFoldDB" id="F4RAZ5"/>
<gene>
    <name evidence="1" type="ORF">MELLADRAFT_103231</name>
</gene>
<dbReference type="HOGENOM" id="CLU_164904_0_0_1"/>
<proteinExistence type="predicted"/>
<sequence>MDLHIATHSAFFERHGLITWDTIIFWKHPLPSAALARIVKVISRDRQTVTGGIRRVGSFGISDMGVRFKFVFNITVEGEASLMIKEEEMVSPVEELTMSFASHNLSEA</sequence>
<dbReference type="Proteomes" id="UP000001072">
    <property type="component" value="Unassembled WGS sequence"/>
</dbReference>
<dbReference type="GeneID" id="18921906"/>
<dbReference type="KEGG" id="mlr:MELLADRAFT_103231"/>
<dbReference type="InParanoid" id="F4RAZ5"/>
<dbReference type="EMBL" id="GL883094">
    <property type="protein sequence ID" value="EGG10562.1"/>
    <property type="molecule type" value="Genomic_DNA"/>
</dbReference>
<organism evidence="2">
    <name type="scientific">Melampsora larici-populina (strain 98AG31 / pathotype 3-4-7)</name>
    <name type="common">Poplar leaf rust fungus</name>
    <dbReference type="NCBI Taxonomy" id="747676"/>
    <lineage>
        <taxon>Eukaryota</taxon>
        <taxon>Fungi</taxon>
        <taxon>Dikarya</taxon>
        <taxon>Basidiomycota</taxon>
        <taxon>Pucciniomycotina</taxon>
        <taxon>Pucciniomycetes</taxon>
        <taxon>Pucciniales</taxon>
        <taxon>Melampsoraceae</taxon>
        <taxon>Melampsora</taxon>
    </lineage>
</organism>
<dbReference type="VEuPathDB" id="FungiDB:MELLADRAFT_103231"/>
<accession>F4RAZ5</accession>
<name>F4RAZ5_MELLP</name>
<dbReference type="RefSeq" id="XP_007406031.1">
    <property type="nucleotide sequence ID" value="XM_007405969.1"/>
</dbReference>
<keyword evidence="2" id="KW-1185">Reference proteome</keyword>
<reference evidence="2" key="1">
    <citation type="journal article" date="2011" name="Proc. Natl. Acad. Sci. U.S.A.">
        <title>Obligate biotrophy features unraveled by the genomic analysis of rust fungi.</title>
        <authorList>
            <person name="Duplessis S."/>
            <person name="Cuomo C.A."/>
            <person name="Lin Y.-C."/>
            <person name="Aerts A."/>
            <person name="Tisserant E."/>
            <person name="Veneault-Fourrey C."/>
            <person name="Joly D.L."/>
            <person name="Hacquard S."/>
            <person name="Amselem J."/>
            <person name="Cantarel B.L."/>
            <person name="Chiu R."/>
            <person name="Coutinho P.M."/>
            <person name="Feau N."/>
            <person name="Field M."/>
            <person name="Frey P."/>
            <person name="Gelhaye E."/>
            <person name="Goldberg J."/>
            <person name="Grabherr M.G."/>
            <person name="Kodira C.D."/>
            <person name="Kohler A."/>
            <person name="Kuees U."/>
            <person name="Lindquist E.A."/>
            <person name="Lucas S.M."/>
            <person name="Mago R."/>
            <person name="Mauceli E."/>
            <person name="Morin E."/>
            <person name="Murat C."/>
            <person name="Pangilinan J.L."/>
            <person name="Park R."/>
            <person name="Pearson M."/>
            <person name="Quesneville H."/>
            <person name="Rouhier N."/>
            <person name="Sakthikumar S."/>
            <person name="Salamov A.A."/>
            <person name="Schmutz J."/>
            <person name="Selles B."/>
            <person name="Shapiro H."/>
            <person name="Tanguay P."/>
            <person name="Tuskan G.A."/>
            <person name="Henrissat B."/>
            <person name="Van de Peer Y."/>
            <person name="Rouze P."/>
            <person name="Ellis J.G."/>
            <person name="Dodds P.N."/>
            <person name="Schein J.E."/>
            <person name="Zhong S."/>
            <person name="Hamelin R.C."/>
            <person name="Grigoriev I.V."/>
            <person name="Szabo L.J."/>
            <person name="Martin F."/>
        </authorList>
    </citation>
    <scope>NUCLEOTIDE SEQUENCE [LARGE SCALE GENOMIC DNA]</scope>
    <source>
        <strain evidence="2">98AG31 / pathotype 3-4-7</strain>
    </source>
</reference>
<protein>
    <submittedName>
        <fullName evidence="1">Uncharacterized protein</fullName>
    </submittedName>
</protein>